<dbReference type="Gramene" id="AET2Gv21122500.5">
    <property type="protein sequence ID" value="AET2Gv21122500.5"/>
    <property type="gene ID" value="AET2Gv21122500"/>
</dbReference>
<reference evidence="2" key="4">
    <citation type="submission" date="2019-03" db="UniProtKB">
        <authorList>
            <consortium name="EnsemblPlants"/>
        </authorList>
    </citation>
    <scope>IDENTIFICATION</scope>
</reference>
<protein>
    <submittedName>
        <fullName evidence="2">Uncharacterized protein</fullName>
    </submittedName>
</protein>
<keyword evidence="1" id="KW-1133">Transmembrane helix</keyword>
<proteinExistence type="predicted"/>
<organism evidence="2 3">
    <name type="scientific">Aegilops tauschii subsp. strangulata</name>
    <name type="common">Goatgrass</name>
    <dbReference type="NCBI Taxonomy" id="200361"/>
    <lineage>
        <taxon>Eukaryota</taxon>
        <taxon>Viridiplantae</taxon>
        <taxon>Streptophyta</taxon>
        <taxon>Embryophyta</taxon>
        <taxon>Tracheophyta</taxon>
        <taxon>Spermatophyta</taxon>
        <taxon>Magnoliopsida</taxon>
        <taxon>Liliopsida</taxon>
        <taxon>Poales</taxon>
        <taxon>Poaceae</taxon>
        <taxon>BOP clade</taxon>
        <taxon>Pooideae</taxon>
        <taxon>Triticodae</taxon>
        <taxon>Triticeae</taxon>
        <taxon>Triticinae</taxon>
        <taxon>Aegilops</taxon>
    </lineage>
</organism>
<sequence length="104" mass="12260">MPQTKYKNICDHMLELHLMPPLSSLTISSISKCFSQEHRHTKVNYIFTSILLIYFLFSLFLLDSKPDYMHKLFSHNQAHASRHMTRLVTHTILHGKLTTARSYR</sequence>
<reference evidence="3" key="2">
    <citation type="journal article" date="2017" name="Nat. Plants">
        <title>The Aegilops tauschii genome reveals multiple impacts of transposons.</title>
        <authorList>
            <person name="Zhao G."/>
            <person name="Zou C."/>
            <person name="Li K."/>
            <person name="Wang K."/>
            <person name="Li T."/>
            <person name="Gao L."/>
            <person name="Zhang X."/>
            <person name="Wang H."/>
            <person name="Yang Z."/>
            <person name="Liu X."/>
            <person name="Jiang W."/>
            <person name="Mao L."/>
            <person name="Kong X."/>
            <person name="Jiao Y."/>
            <person name="Jia J."/>
        </authorList>
    </citation>
    <scope>NUCLEOTIDE SEQUENCE [LARGE SCALE GENOMIC DNA]</scope>
    <source>
        <strain evidence="3">cv. AL8/78</strain>
    </source>
</reference>
<dbReference type="Proteomes" id="UP000015105">
    <property type="component" value="Chromosome 2D"/>
</dbReference>
<name>A0A453D7R2_AEGTS</name>
<feature type="transmembrane region" description="Helical" evidence="1">
    <location>
        <begin position="45"/>
        <end position="62"/>
    </location>
</feature>
<evidence type="ECO:0000313" key="3">
    <source>
        <dbReference type="Proteomes" id="UP000015105"/>
    </source>
</evidence>
<reference evidence="2" key="5">
    <citation type="journal article" date="2021" name="G3 (Bethesda)">
        <title>Aegilops tauschii genome assembly Aet v5.0 features greater sequence contiguity and improved annotation.</title>
        <authorList>
            <person name="Wang L."/>
            <person name="Zhu T."/>
            <person name="Rodriguez J.C."/>
            <person name="Deal K.R."/>
            <person name="Dubcovsky J."/>
            <person name="McGuire P.E."/>
            <person name="Lux T."/>
            <person name="Spannagl M."/>
            <person name="Mayer K.F.X."/>
            <person name="Baldrich P."/>
            <person name="Meyers B.C."/>
            <person name="Huo N."/>
            <person name="Gu Y.Q."/>
            <person name="Zhou H."/>
            <person name="Devos K.M."/>
            <person name="Bennetzen J.L."/>
            <person name="Unver T."/>
            <person name="Budak H."/>
            <person name="Gulick P.J."/>
            <person name="Galiba G."/>
            <person name="Kalapos B."/>
            <person name="Nelson D.R."/>
            <person name="Li P."/>
            <person name="You F.M."/>
            <person name="Luo M.C."/>
            <person name="Dvorak J."/>
        </authorList>
    </citation>
    <scope>NUCLEOTIDE SEQUENCE [LARGE SCALE GENOMIC DNA]</scope>
    <source>
        <strain evidence="2">cv. AL8/78</strain>
    </source>
</reference>
<reference evidence="3" key="1">
    <citation type="journal article" date="2014" name="Science">
        <title>Ancient hybridizations among the ancestral genomes of bread wheat.</title>
        <authorList>
            <consortium name="International Wheat Genome Sequencing Consortium,"/>
            <person name="Marcussen T."/>
            <person name="Sandve S.R."/>
            <person name="Heier L."/>
            <person name="Spannagl M."/>
            <person name="Pfeifer M."/>
            <person name="Jakobsen K.S."/>
            <person name="Wulff B.B."/>
            <person name="Steuernagel B."/>
            <person name="Mayer K.F."/>
            <person name="Olsen O.A."/>
        </authorList>
    </citation>
    <scope>NUCLEOTIDE SEQUENCE [LARGE SCALE GENOMIC DNA]</scope>
    <source>
        <strain evidence="3">cv. AL8/78</strain>
    </source>
</reference>
<keyword evidence="1" id="KW-0812">Transmembrane</keyword>
<reference evidence="2" key="3">
    <citation type="journal article" date="2017" name="Nature">
        <title>Genome sequence of the progenitor of the wheat D genome Aegilops tauschii.</title>
        <authorList>
            <person name="Luo M.C."/>
            <person name="Gu Y.Q."/>
            <person name="Puiu D."/>
            <person name="Wang H."/>
            <person name="Twardziok S.O."/>
            <person name="Deal K.R."/>
            <person name="Huo N."/>
            <person name="Zhu T."/>
            <person name="Wang L."/>
            <person name="Wang Y."/>
            <person name="McGuire P.E."/>
            <person name="Liu S."/>
            <person name="Long H."/>
            <person name="Ramasamy R.K."/>
            <person name="Rodriguez J.C."/>
            <person name="Van S.L."/>
            <person name="Yuan L."/>
            <person name="Wang Z."/>
            <person name="Xia Z."/>
            <person name="Xiao L."/>
            <person name="Anderson O.D."/>
            <person name="Ouyang S."/>
            <person name="Liang Y."/>
            <person name="Zimin A.V."/>
            <person name="Pertea G."/>
            <person name="Qi P."/>
            <person name="Bennetzen J.L."/>
            <person name="Dai X."/>
            <person name="Dawson M.W."/>
            <person name="Muller H.G."/>
            <person name="Kugler K."/>
            <person name="Rivarola-Duarte L."/>
            <person name="Spannagl M."/>
            <person name="Mayer K.F.X."/>
            <person name="Lu F.H."/>
            <person name="Bevan M.W."/>
            <person name="Leroy P."/>
            <person name="Li P."/>
            <person name="You F.M."/>
            <person name="Sun Q."/>
            <person name="Liu Z."/>
            <person name="Lyons E."/>
            <person name="Wicker T."/>
            <person name="Salzberg S.L."/>
            <person name="Devos K.M."/>
            <person name="Dvorak J."/>
        </authorList>
    </citation>
    <scope>NUCLEOTIDE SEQUENCE [LARGE SCALE GENOMIC DNA]</scope>
    <source>
        <strain evidence="2">cv. AL8/78</strain>
    </source>
</reference>
<dbReference type="AlphaFoldDB" id="A0A453D7R2"/>
<evidence type="ECO:0000313" key="2">
    <source>
        <dbReference type="EnsemblPlants" id="AET2Gv21122500.5"/>
    </source>
</evidence>
<evidence type="ECO:0000256" key="1">
    <source>
        <dbReference type="SAM" id="Phobius"/>
    </source>
</evidence>
<accession>A0A453D7R2</accession>
<keyword evidence="3" id="KW-1185">Reference proteome</keyword>
<dbReference type="EnsemblPlants" id="AET2Gv21122500.5">
    <property type="protein sequence ID" value="AET2Gv21122500.5"/>
    <property type="gene ID" value="AET2Gv21122500"/>
</dbReference>
<keyword evidence="1" id="KW-0472">Membrane</keyword>